<dbReference type="EMBL" id="CAADFI010000171">
    <property type="protein sequence ID" value="VFJ99875.1"/>
    <property type="molecule type" value="Genomic_DNA"/>
</dbReference>
<dbReference type="PANTHER" id="PTHR21581:SF6">
    <property type="entry name" value="TRAFFICKING PROTEIN PARTICLE COMPLEX SUBUNIT 12"/>
    <property type="match status" value="1"/>
</dbReference>
<sequence length="395" mass="43990">MHKYYPTLLLPRKTDALSVLTFFILAILYFIPSVTVAGPFGPPSPPVIKANGYLLIDFHSGAVLVEKNADERVKPASLTKMMTSYVVFSELRSGNLTLDEEVLISEKAWRTPGSRTFVEVNTRVPVKVLLKGIIVQSGNDASVALAEHIAGDESVFAQRMNQEAERLGLTGSNFVNATGLPKTNHYTTARDIAKLGIALIRDFPELYKLHAIKSYEYNSIKQFNRNRLLWRNETVDGIKTGYTEAAGYCLVASARQDGMRLISIVMGARSTKSRTGATQALLRYGFRFFKTRRLYSGGELITTVPVWKGSTDMLDVGVEEDIYITVPAGQQNAISADMQVNTLIMAPVAERDAYGKVRINLDDKTLFERPVIALHSVPEGSMWKRAFDAIRLYFY</sequence>
<dbReference type="AlphaFoldDB" id="A0A450V4Y5"/>
<evidence type="ECO:0000256" key="3">
    <source>
        <dbReference type="ARBA" id="ARBA00007164"/>
    </source>
</evidence>
<organism evidence="17">
    <name type="scientific">Candidatus Kentrum eta</name>
    <dbReference type="NCBI Taxonomy" id="2126337"/>
    <lineage>
        <taxon>Bacteria</taxon>
        <taxon>Pseudomonadati</taxon>
        <taxon>Pseudomonadota</taxon>
        <taxon>Gammaproteobacteria</taxon>
        <taxon>Candidatus Kentrum</taxon>
    </lineage>
</organism>
<accession>A0A450V4Y5</accession>
<dbReference type="InterPro" id="IPR018044">
    <property type="entry name" value="Peptidase_S11"/>
</dbReference>
<dbReference type="GO" id="GO:0071555">
    <property type="term" value="P:cell wall organization"/>
    <property type="evidence" value="ECO:0007669"/>
    <property type="project" value="UniProtKB-KW"/>
</dbReference>
<dbReference type="PRINTS" id="PR00725">
    <property type="entry name" value="DADACBPTASE1"/>
</dbReference>
<gene>
    <name evidence="17" type="ORF">BECKH772A_GA0070896_101735</name>
    <name evidence="18" type="ORF">BECKH772B_GA0070898_101715</name>
    <name evidence="19" type="ORF">BECKH772C_GA0070978_101695</name>
</gene>
<dbReference type="SMART" id="SM00936">
    <property type="entry name" value="PBP5_C"/>
    <property type="match status" value="1"/>
</dbReference>
<dbReference type="GO" id="GO:0009252">
    <property type="term" value="P:peptidoglycan biosynthetic process"/>
    <property type="evidence" value="ECO:0007669"/>
    <property type="project" value="UniProtKB-UniPathway"/>
</dbReference>
<keyword evidence="9" id="KW-0133">Cell shape</keyword>
<dbReference type="Gene3D" id="3.40.710.10">
    <property type="entry name" value="DD-peptidase/beta-lactamase superfamily"/>
    <property type="match status" value="1"/>
</dbReference>
<dbReference type="SUPFAM" id="SSF69189">
    <property type="entry name" value="Penicillin-binding protein associated domain"/>
    <property type="match status" value="1"/>
</dbReference>
<keyword evidence="8" id="KW-0378">Hydrolase</keyword>
<name>A0A450V4Y5_9GAMM</name>
<proteinExistence type="inferred from homology"/>
<dbReference type="GO" id="GO:0008360">
    <property type="term" value="P:regulation of cell shape"/>
    <property type="evidence" value="ECO:0007669"/>
    <property type="project" value="UniProtKB-KW"/>
</dbReference>
<feature type="binding site" evidence="14">
    <location>
        <position position="239"/>
    </location>
    <ligand>
        <name>substrate</name>
    </ligand>
</feature>
<keyword evidence="7" id="KW-0732">Signal</keyword>
<dbReference type="InterPro" id="IPR015956">
    <property type="entry name" value="Peniciliin-bd_prot_C_sf"/>
</dbReference>
<comment type="function">
    <text evidence="1">Removes C-terminal D-alanyl residues from sugar-peptide cell wall precursors.</text>
</comment>
<dbReference type="InterPro" id="IPR012907">
    <property type="entry name" value="Peptidase_S11_C"/>
</dbReference>
<evidence type="ECO:0000313" key="18">
    <source>
        <dbReference type="EMBL" id="VFJ99875.1"/>
    </source>
</evidence>
<dbReference type="GO" id="GO:0009002">
    <property type="term" value="F:serine-type D-Ala-D-Ala carboxypeptidase activity"/>
    <property type="evidence" value="ECO:0007669"/>
    <property type="project" value="UniProtKB-EC"/>
</dbReference>
<evidence type="ECO:0000256" key="6">
    <source>
        <dbReference type="ARBA" id="ARBA00022670"/>
    </source>
</evidence>
<comment type="pathway">
    <text evidence="2">Cell wall biogenesis; peptidoglycan biosynthesis.</text>
</comment>
<evidence type="ECO:0000256" key="15">
    <source>
        <dbReference type="RuleBase" id="RU004016"/>
    </source>
</evidence>
<evidence type="ECO:0000256" key="1">
    <source>
        <dbReference type="ARBA" id="ARBA00003217"/>
    </source>
</evidence>
<dbReference type="GO" id="GO:0006508">
    <property type="term" value="P:proteolysis"/>
    <property type="evidence" value="ECO:0007669"/>
    <property type="project" value="UniProtKB-KW"/>
</dbReference>
<comment type="similarity">
    <text evidence="3 15">Belongs to the peptidase S11 family.</text>
</comment>
<dbReference type="Pfam" id="PF00768">
    <property type="entry name" value="Peptidase_S11"/>
    <property type="match status" value="1"/>
</dbReference>
<dbReference type="InterPro" id="IPR037167">
    <property type="entry name" value="Peptidase_S11_C_sf"/>
</dbReference>
<dbReference type="EMBL" id="CAADFG010000173">
    <property type="protein sequence ID" value="VFJ99825.1"/>
    <property type="molecule type" value="Genomic_DNA"/>
</dbReference>
<evidence type="ECO:0000256" key="5">
    <source>
        <dbReference type="ARBA" id="ARBA00022645"/>
    </source>
</evidence>
<protein>
    <recommendedName>
        <fullName evidence="4">serine-type D-Ala-D-Ala carboxypeptidase</fullName>
        <ecNumber evidence="4">3.4.16.4</ecNumber>
    </recommendedName>
</protein>
<dbReference type="InterPro" id="IPR012338">
    <property type="entry name" value="Beta-lactam/transpept-like"/>
</dbReference>
<dbReference type="EC" id="3.4.16.4" evidence="4"/>
<evidence type="ECO:0000256" key="10">
    <source>
        <dbReference type="ARBA" id="ARBA00022984"/>
    </source>
</evidence>
<dbReference type="UniPathway" id="UPA00219"/>
<evidence type="ECO:0000256" key="4">
    <source>
        <dbReference type="ARBA" id="ARBA00012448"/>
    </source>
</evidence>
<feature type="active site" description="Proton acceptor" evidence="13">
    <location>
        <position position="80"/>
    </location>
</feature>
<evidence type="ECO:0000256" key="14">
    <source>
        <dbReference type="PIRSR" id="PIRSR618044-2"/>
    </source>
</evidence>
<comment type="catalytic activity">
    <reaction evidence="12">
        <text>Preferential cleavage: (Ac)2-L-Lys-D-Ala-|-D-Ala. Also transpeptidation of peptidyl-alanyl moieties that are N-acyl substituents of D-alanine.</text>
        <dbReference type="EC" id="3.4.16.4"/>
    </reaction>
</comment>
<dbReference type="InterPro" id="IPR001967">
    <property type="entry name" value="Peptidase_S11_N"/>
</dbReference>
<dbReference type="PANTHER" id="PTHR21581">
    <property type="entry name" value="D-ALANYL-D-ALANINE CARBOXYPEPTIDASE"/>
    <property type="match status" value="1"/>
</dbReference>
<feature type="active site" evidence="13">
    <location>
        <position position="137"/>
    </location>
</feature>
<feature type="domain" description="Peptidase S11 D-Ala-D-Ala carboxypeptidase A C-terminal" evidence="16">
    <location>
        <begin position="289"/>
        <end position="379"/>
    </location>
</feature>
<reference evidence="17" key="1">
    <citation type="submission" date="2019-02" db="EMBL/GenBank/DDBJ databases">
        <authorList>
            <person name="Gruber-Vodicka R. H."/>
            <person name="Seah K. B. B."/>
        </authorList>
    </citation>
    <scope>NUCLEOTIDE SEQUENCE</scope>
    <source>
        <strain evidence="19">BECK_SA2B12</strain>
        <strain evidence="17">BECK_SA2B15</strain>
        <strain evidence="18">BECK_SA2B20</strain>
    </source>
</reference>
<keyword evidence="11" id="KW-0961">Cell wall biogenesis/degradation</keyword>
<keyword evidence="6" id="KW-0645">Protease</keyword>
<keyword evidence="10" id="KW-0573">Peptidoglycan synthesis</keyword>
<evidence type="ECO:0000256" key="11">
    <source>
        <dbReference type="ARBA" id="ARBA00023316"/>
    </source>
</evidence>
<dbReference type="Gene3D" id="2.60.410.10">
    <property type="entry name" value="D-Ala-D-Ala carboxypeptidase, C-terminal domain"/>
    <property type="match status" value="1"/>
</dbReference>
<feature type="active site" description="Acyl-ester intermediate" evidence="13">
    <location>
        <position position="77"/>
    </location>
</feature>
<evidence type="ECO:0000256" key="9">
    <source>
        <dbReference type="ARBA" id="ARBA00022960"/>
    </source>
</evidence>
<evidence type="ECO:0000256" key="12">
    <source>
        <dbReference type="ARBA" id="ARBA00034000"/>
    </source>
</evidence>
<evidence type="ECO:0000256" key="7">
    <source>
        <dbReference type="ARBA" id="ARBA00022729"/>
    </source>
</evidence>
<dbReference type="Pfam" id="PF07943">
    <property type="entry name" value="PBP5_C"/>
    <property type="match status" value="1"/>
</dbReference>
<evidence type="ECO:0000256" key="2">
    <source>
        <dbReference type="ARBA" id="ARBA00004752"/>
    </source>
</evidence>
<evidence type="ECO:0000313" key="19">
    <source>
        <dbReference type="EMBL" id="VFK04241.1"/>
    </source>
</evidence>
<evidence type="ECO:0000256" key="13">
    <source>
        <dbReference type="PIRSR" id="PIRSR618044-1"/>
    </source>
</evidence>
<dbReference type="EMBL" id="CAADFJ010000169">
    <property type="protein sequence ID" value="VFK04241.1"/>
    <property type="molecule type" value="Genomic_DNA"/>
</dbReference>
<keyword evidence="5" id="KW-0121">Carboxypeptidase</keyword>
<dbReference type="SUPFAM" id="SSF56601">
    <property type="entry name" value="beta-lactamase/transpeptidase-like"/>
    <property type="match status" value="1"/>
</dbReference>
<evidence type="ECO:0000256" key="8">
    <source>
        <dbReference type="ARBA" id="ARBA00022801"/>
    </source>
</evidence>
<evidence type="ECO:0000259" key="16">
    <source>
        <dbReference type="SMART" id="SM00936"/>
    </source>
</evidence>
<evidence type="ECO:0000313" key="17">
    <source>
        <dbReference type="EMBL" id="VFJ99825.1"/>
    </source>
</evidence>